<keyword evidence="2" id="KW-1185">Reference proteome</keyword>
<evidence type="ECO:0000313" key="1">
    <source>
        <dbReference type="EMBL" id="GJT15604.1"/>
    </source>
</evidence>
<protein>
    <submittedName>
        <fullName evidence="1">Uncharacterized protein</fullName>
    </submittedName>
</protein>
<proteinExistence type="predicted"/>
<name>A0ABQ5BMY6_9ASTR</name>
<sequence>MSSQTAHSSICVFSMYCRNSREQSASGMNMLQQSQDTEINVQGTSNEGEDLLTSSRDSNPYTIYISNIEASSPDQPILREPESLQVRLANKSRLIGKVAVRKRRVNQIGYGLFSLSHRVEQKNTERLKAMDEGGEELDSIAKEVWIN</sequence>
<dbReference type="EMBL" id="BQNB010013409">
    <property type="protein sequence ID" value="GJT15604.1"/>
    <property type="molecule type" value="Genomic_DNA"/>
</dbReference>
<reference evidence="1" key="1">
    <citation type="journal article" date="2022" name="Int. J. Mol. Sci.">
        <title>Draft Genome of Tanacetum Coccineum: Genomic Comparison of Closely Related Tanacetum-Family Plants.</title>
        <authorList>
            <person name="Yamashiro T."/>
            <person name="Shiraishi A."/>
            <person name="Nakayama K."/>
            <person name="Satake H."/>
        </authorList>
    </citation>
    <scope>NUCLEOTIDE SEQUENCE</scope>
</reference>
<dbReference type="Proteomes" id="UP001151760">
    <property type="component" value="Unassembled WGS sequence"/>
</dbReference>
<gene>
    <name evidence="1" type="ORF">Tco_0874310</name>
</gene>
<organism evidence="1 2">
    <name type="scientific">Tanacetum coccineum</name>
    <dbReference type="NCBI Taxonomy" id="301880"/>
    <lineage>
        <taxon>Eukaryota</taxon>
        <taxon>Viridiplantae</taxon>
        <taxon>Streptophyta</taxon>
        <taxon>Embryophyta</taxon>
        <taxon>Tracheophyta</taxon>
        <taxon>Spermatophyta</taxon>
        <taxon>Magnoliopsida</taxon>
        <taxon>eudicotyledons</taxon>
        <taxon>Gunneridae</taxon>
        <taxon>Pentapetalae</taxon>
        <taxon>asterids</taxon>
        <taxon>campanulids</taxon>
        <taxon>Asterales</taxon>
        <taxon>Asteraceae</taxon>
        <taxon>Asteroideae</taxon>
        <taxon>Anthemideae</taxon>
        <taxon>Anthemidinae</taxon>
        <taxon>Tanacetum</taxon>
    </lineage>
</organism>
<comment type="caution">
    <text evidence="1">The sequence shown here is derived from an EMBL/GenBank/DDBJ whole genome shotgun (WGS) entry which is preliminary data.</text>
</comment>
<accession>A0ABQ5BMY6</accession>
<reference evidence="1" key="2">
    <citation type="submission" date="2022-01" db="EMBL/GenBank/DDBJ databases">
        <authorList>
            <person name="Yamashiro T."/>
            <person name="Shiraishi A."/>
            <person name="Satake H."/>
            <person name="Nakayama K."/>
        </authorList>
    </citation>
    <scope>NUCLEOTIDE SEQUENCE</scope>
</reference>
<evidence type="ECO:0000313" key="2">
    <source>
        <dbReference type="Proteomes" id="UP001151760"/>
    </source>
</evidence>